<dbReference type="SUPFAM" id="SSF53335">
    <property type="entry name" value="S-adenosyl-L-methionine-dependent methyltransferases"/>
    <property type="match status" value="1"/>
</dbReference>
<keyword evidence="4" id="KW-1185">Reference proteome</keyword>
<dbReference type="InterPro" id="IPR029063">
    <property type="entry name" value="SAM-dependent_MTases_sf"/>
</dbReference>
<gene>
    <name evidence="3" type="ORF">ACFO8M_09515</name>
</gene>
<feature type="region of interest" description="Disordered" evidence="1">
    <location>
        <begin position="1"/>
        <end position="20"/>
    </location>
</feature>
<sequence length="194" mass="21316">MPHDSRGHAHGDHGHRGEAIEGRHSAVYDRLARLLMKPHYRRIATDIAAAAPRGAALLDIGTGPGILLKSLARLRPDLHLVGVDLAPDMIDHARRNLAGLDDLELHAADVAALPFPDDRFDLVVSTYSSHHWADPEAAATEIARTLRPDGRFIDYDFPRAPFEALTKSATLTPVRQTPFKSLFLKTTRFEAAAN</sequence>
<dbReference type="Pfam" id="PF08241">
    <property type="entry name" value="Methyltransf_11"/>
    <property type="match status" value="1"/>
</dbReference>
<dbReference type="InterPro" id="IPR013216">
    <property type="entry name" value="Methyltransf_11"/>
</dbReference>
<name>A0ABV7Q0F1_9ACTN</name>
<evidence type="ECO:0000259" key="2">
    <source>
        <dbReference type="Pfam" id="PF08241"/>
    </source>
</evidence>
<protein>
    <submittedName>
        <fullName evidence="3">Class I SAM-dependent methyltransferase</fullName>
        <ecNumber evidence="3">2.1.1.-</ecNumber>
    </submittedName>
</protein>
<dbReference type="Proteomes" id="UP001595712">
    <property type="component" value="Unassembled WGS sequence"/>
</dbReference>
<organism evidence="3 4">
    <name type="scientific">Glycomyces rhizosphaerae</name>
    <dbReference type="NCBI Taxonomy" id="2054422"/>
    <lineage>
        <taxon>Bacteria</taxon>
        <taxon>Bacillati</taxon>
        <taxon>Actinomycetota</taxon>
        <taxon>Actinomycetes</taxon>
        <taxon>Glycomycetales</taxon>
        <taxon>Glycomycetaceae</taxon>
        <taxon>Glycomyces</taxon>
    </lineage>
</organism>
<dbReference type="EMBL" id="JBHRWO010000009">
    <property type="protein sequence ID" value="MFC3492723.1"/>
    <property type="molecule type" value="Genomic_DNA"/>
</dbReference>
<dbReference type="GO" id="GO:0032259">
    <property type="term" value="P:methylation"/>
    <property type="evidence" value="ECO:0007669"/>
    <property type="project" value="UniProtKB-KW"/>
</dbReference>
<dbReference type="CDD" id="cd02440">
    <property type="entry name" value="AdoMet_MTases"/>
    <property type="match status" value="1"/>
</dbReference>
<dbReference type="PANTHER" id="PTHR43591">
    <property type="entry name" value="METHYLTRANSFERASE"/>
    <property type="match status" value="1"/>
</dbReference>
<keyword evidence="3" id="KW-0808">Transferase</keyword>
<dbReference type="Gene3D" id="3.40.50.150">
    <property type="entry name" value="Vaccinia Virus protein VP39"/>
    <property type="match status" value="1"/>
</dbReference>
<evidence type="ECO:0000256" key="1">
    <source>
        <dbReference type="SAM" id="MobiDB-lite"/>
    </source>
</evidence>
<evidence type="ECO:0000313" key="4">
    <source>
        <dbReference type="Proteomes" id="UP001595712"/>
    </source>
</evidence>
<evidence type="ECO:0000313" key="3">
    <source>
        <dbReference type="EMBL" id="MFC3492723.1"/>
    </source>
</evidence>
<dbReference type="EC" id="2.1.1.-" evidence="3"/>
<dbReference type="GO" id="GO:0008168">
    <property type="term" value="F:methyltransferase activity"/>
    <property type="evidence" value="ECO:0007669"/>
    <property type="project" value="UniProtKB-KW"/>
</dbReference>
<keyword evidence="3" id="KW-0489">Methyltransferase</keyword>
<feature type="domain" description="Methyltransferase type 11" evidence="2">
    <location>
        <begin position="58"/>
        <end position="153"/>
    </location>
</feature>
<comment type="caution">
    <text evidence="3">The sequence shown here is derived from an EMBL/GenBank/DDBJ whole genome shotgun (WGS) entry which is preliminary data.</text>
</comment>
<accession>A0ABV7Q0F1</accession>
<dbReference type="RefSeq" id="WP_387973863.1">
    <property type="nucleotide sequence ID" value="NZ_JBHRWO010000009.1"/>
</dbReference>
<reference evidence="4" key="1">
    <citation type="journal article" date="2019" name="Int. J. Syst. Evol. Microbiol.">
        <title>The Global Catalogue of Microorganisms (GCM) 10K type strain sequencing project: providing services to taxonomists for standard genome sequencing and annotation.</title>
        <authorList>
            <consortium name="The Broad Institute Genomics Platform"/>
            <consortium name="The Broad Institute Genome Sequencing Center for Infectious Disease"/>
            <person name="Wu L."/>
            <person name="Ma J."/>
        </authorList>
    </citation>
    <scope>NUCLEOTIDE SEQUENCE [LARGE SCALE GENOMIC DNA]</scope>
    <source>
        <strain evidence="4">CGMCC 4.7396</strain>
    </source>
</reference>
<proteinExistence type="predicted"/>